<keyword evidence="1" id="KW-1133">Transmembrane helix</keyword>
<feature type="domain" description="YdbS-like PH" evidence="2">
    <location>
        <begin position="53"/>
        <end position="131"/>
    </location>
</feature>
<dbReference type="OrthoDB" id="42939at2157"/>
<dbReference type="STRING" id="397948.Cmaq_1325"/>
<proteinExistence type="predicted"/>
<keyword evidence="1" id="KW-0812">Transmembrane</keyword>
<evidence type="ECO:0000313" key="3">
    <source>
        <dbReference type="EMBL" id="ABW02151.1"/>
    </source>
</evidence>
<dbReference type="eggNOG" id="arCOG05328">
    <property type="taxonomic scope" value="Archaea"/>
</dbReference>
<dbReference type="InterPro" id="IPR005182">
    <property type="entry name" value="YdbS-like_PH"/>
</dbReference>
<dbReference type="KEGG" id="cma:Cmaq_1325"/>
<gene>
    <name evidence="3" type="ordered locus">Cmaq_1325</name>
</gene>
<dbReference type="EMBL" id="CP000852">
    <property type="protein sequence ID" value="ABW02151.1"/>
    <property type="molecule type" value="Genomic_DNA"/>
</dbReference>
<reference evidence="3 4" key="1">
    <citation type="submission" date="2007-10" db="EMBL/GenBank/DDBJ databases">
        <title>Complete sequence of Caldivirga maquilingensis IC-167.</title>
        <authorList>
            <consortium name="US DOE Joint Genome Institute"/>
            <person name="Copeland A."/>
            <person name="Lucas S."/>
            <person name="Lapidus A."/>
            <person name="Barry K."/>
            <person name="Glavina del Rio T."/>
            <person name="Dalin E."/>
            <person name="Tice H."/>
            <person name="Pitluck S."/>
            <person name="Saunders E."/>
            <person name="Brettin T."/>
            <person name="Bruce D."/>
            <person name="Detter J.C."/>
            <person name="Han C."/>
            <person name="Schmutz J."/>
            <person name="Larimer F."/>
            <person name="Land M."/>
            <person name="Hauser L."/>
            <person name="Kyrpides N."/>
            <person name="Ivanova N."/>
            <person name="Biddle J.F."/>
            <person name="Zhang Z."/>
            <person name="Fitz-Gibbon S.T."/>
            <person name="Lowe T.M."/>
            <person name="Saltikov C."/>
            <person name="House C.H."/>
            <person name="Richardson P."/>
        </authorList>
    </citation>
    <scope>NUCLEOTIDE SEQUENCE [LARGE SCALE GENOMIC DNA]</scope>
    <source>
        <strain evidence="4">ATCC 700844 / DSM 13496 / JCM 10307 / IC-167</strain>
    </source>
</reference>
<dbReference type="AlphaFoldDB" id="A8M8T2"/>
<sequence length="146" mass="16651">MILKPVINKTLVKAVIPLLIILPLLNVNKLTSLLIFILIYWVMVMAYALFKHTHTYEITSDYIEFKGLIGKGVRVRYWDIEDVLVSQGLLARLFNCGSVILITSSGGRGRVMIIGGGYGVRLWDVKDPWRVQGIIINRLRELGYYQ</sequence>
<dbReference type="Proteomes" id="UP000001137">
    <property type="component" value="Chromosome"/>
</dbReference>
<organism evidence="3 4">
    <name type="scientific">Caldivirga maquilingensis (strain ATCC 700844 / DSM 13496 / JCM 10307 / IC-167)</name>
    <dbReference type="NCBI Taxonomy" id="397948"/>
    <lineage>
        <taxon>Archaea</taxon>
        <taxon>Thermoproteota</taxon>
        <taxon>Thermoprotei</taxon>
        <taxon>Thermoproteales</taxon>
        <taxon>Thermoproteaceae</taxon>
        <taxon>Caldivirga</taxon>
    </lineage>
</organism>
<feature type="transmembrane region" description="Helical" evidence="1">
    <location>
        <begin position="7"/>
        <end position="25"/>
    </location>
</feature>
<protein>
    <recommendedName>
        <fullName evidence="2">YdbS-like PH domain-containing protein</fullName>
    </recommendedName>
</protein>
<evidence type="ECO:0000259" key="2">
    <source>
        <dbReference type="Pfam" id="PF03703"/>
    </source>
</evidence>
<evidence type="ECO:0000313" key="4">
    <source>
        <dbReference type="Proteomes" id="UP000001137"/>
    </source>
</evidence>
<accession>A8M8T2</accession>
<name>A8M8T2_CALMQ</name>
<keyword evidence="4" id="KW-1185">Reference proteome</keyword>
<dbReference type="Pfam" id="PF03703">
    <property type="entry name" value="bPH_2"/>
    <property type="match status" value="1"/>
</dbReference>
<keyword evidence="1" id="KW-0472">Membrane</keyword>
<dbReference type="HOGENOM" id="CLU_1773059_0_0_2"/>
<feature type="transmembrane region" description="Helical" evidence="1">
    <location>
        <begin position="31"/>
        <end position="50"/>
    </location>
</feature>
<evidence type="ECO:0000256" key="1">
    <source>
        <dbReference type="SAM" id="Phobius"/>
    </source>
</evidence>